<dbReference type="RefSeq" id="WP_077336744.1">
    <property type="nucleotide sequence ID" value="NZ_FULE01000038.1"/>
</dbReference>
<name>A0A1R4LPJ5_VIBR1</name>
<dbReference type="AlphaFoldDB" id="A0A1R4LPJ5"/>
<sequence>MSILKNAVDSIAIGLEDFESADDRRIISSTRNIFAGILLLFKHRLCELSPEDSDEALIKQKVLPAIDATGAVNWIGQGKKTVDVHNIKDRFKSLSIEVDWKRLERINNYRNDIEHYYSTMNHESVQQLISDSFIIIRNFIAEQLDTDPKELLGEEYWKVMVEVNEVYEQEKAACELSLETLTYVSDTILDAFKKYQCQECGSGLIEAQDTGVDALEANFNCRSCGHSEHYEELSGKALAEYFAADLYLAHTDGNDVPTIDCPSCYQGTYLIEEGICSICDFTSASSCMRCGGRIPPEEISESDLCGYCSYMIDKIMRE</sequence>
<accession>A0A1R4LPJ5</accession>
<dbReference type="OrthoDB" id="5941857at2"/>
<proteinExistence type="predicted"/>
<dbReference type="Proteomes" id="UP000188276">
    <property type="component" value="Unassembled WGS sequence"/>
</dbReference>
<organism evidence="1 2">
    <name type="scientific">Vibrio ruber (strain DSM 16370 / JCM 11486 / BCRC 17186 / CECT 7878 / LMG 23124 / VR1)</name>
    <dbReference type="NCBI Taxonomy" id="1123498"/>
    <lineage>
        <taxon>Bacteria</taxon>
        <taxon>Pseudomonadati</taxon>
        <taxon>Pseudomonadota</taxon>
        <taxon>Gammaproteobacteria</taxon>
        <taxon>Vibrionales</taxon>
        <taxon>Vibrionaceae</taxon>
        <taxon>Vibrio</taxon>
    </lineage>
</organism>
<reference evidence="2" key="1">
    <citation type="submission" date="2017-02" db="EMBL/GenBank/DDBJ databases">
        <authorList>
            <person name="Rodrigo-Torres L."/>
            <person name="Arahal R.D."/>
            <person name="Lucena T."/>
        </authorList>
    </citation>
    <scope>NUCLEOTIDE SEQUENCE [LARGE SCALE GENOMIC DNA]</scope>
    <source>
        <strain evidence="2">CECT 7878</strain>
    </source>
</reference>
<keyword evidence="2" id="KW-1185">Reference proteome</keyword>
<dbReference type="EMBL" id="FULE01000038">
    <property type="protein sequence ID" value="SJN58363.1"/>
    <property type="molecule type" value="Genomic_DNA"/>
</dbReference>
<gene>
    <name evidence="1" type="ORF">VR7878_02799</name>
</gene>
<protein>
    <submittedName>
        <fullName evidence="1">Uncharacterized protein</fullName>
    </submittedName>
</protein>
<evidence type="ECO:0000313" key="2">
    <source>
        <dbReference type="Proteomes" id="UP000188276"/>
    </source>
</evidence>
<evidence type="ECO:0000313" key="1">
    <source>
        <dbReference type="EMBL" id="SJN58363.1"/>
    </source>
</evidence>